<name>A0A3N4LXJ3_9PEZI</name>
<sequence length="89" mass="10500">MPWPAHVIKAFEIAVRNRYIIEAEYYLPYTYIDAPVPTEEGYLVHPQHPRRDDENKLSYIDFTVLSLFDIQKNLSFLLGLSLETQPDWS</sequence>
<protein>
    <submittedName>
        <fullName evidence="1">Uncharacterized protein</fullName>
    </submittedName>
</protein>
<dbReference type="InParanoid" id="A0A3N4LXJ3"/>
<organism evidence="1 2">
    <name type="scientific">Terfezia boudieri ATCC MYA-4762</name>
    <dbReference type="NCBI Taxonomy" id="1051890"/>
    <lineage>
        <taxon>Eukaryota</taxon>
        <taxon>Fungi</taxon>
        <taxon>Dikarya</taxon>
        <taxon>Ascomycota</taxon>
        <taxon>Pezizomycotina</taxon>
        <taxon>Pezizomycetes</taxon>
        <taxon>Pezizales</taxon>
        <taxon>Pezizaceae</taxon>
        <taxon>Terfezia</taxon>
    </lineage>
</organism>
<dbReference type="AlphaFoldDB" id="A0A3N4LXJ3"/>
<evidence type="ECO:0000313" key="2">
    <source>
        <dbReference type="Proteomes" id="UP000267821"/>
    </source>
</evidence>
<keyword evidence="2" id="KW-1185">Reference proteome</keyword>
<dbReference type="EMBL" id="ML121531">
    <property type="protein sequence ID" value="RPB27603.1"/>
    <property type="molecule type" value="Genomic_DNA"/>
</dbReference>
<gene>
    <name evidence="1" type="ORF">L211DRAFT_558166</name>
</gene>
<proteinExistence type="predicted"/>
<reference evidence="1 2" key="1">
    <citation type="journal article" date="2018" name="Nat. Ecol. Evol.">
        <title>Pezizomycetes genomes reveal the molecular basis of ectomycorrhizal truffle lifestyle.</title>
        <authorList>
            <person name="Murat C."/>
            <person name="Payen T."/>
            <person name="Noel B."/>
            <person name="Kuo A."/>
            <person name="Morin E."/>
            <person name="Chen J."/>
            <person name="Kohler A."/>
            <person name="Krizsan K."/>
            <person name="Balestrini R."/>
            <person name="Da Silva C."/>
            <person name="Montanini B."/>
            <person name="Hainaut M."/>
            <person name="Levati E."/>
            <person name="Barry K.W."/>
            <person name="Belfiori B."/>
            <person name="Cichocki N."/>
            <person name="Clum A."/>
            <person name="Dockter R.B."/>
            <person name="Fauchery L."/>
            <person name="Guy J."/>
            <person name="Iotti M."/>
            <person name="Le Tacon F."/>
            <person name="Lindquist E.A."/>
            <person name="Lipzen A."/>
            <person name="Malagnac F."/>
            <person name="Mello A."/>
            <person name="Molinier V."/>
            <person name="Miyauchi S."/>
            <person name="Poulain J."/>
            <person name="Riccioni C."/>
            <person name="Rubini A."/>
            <person name="Sitrit Y."/>
            <person name="Splivallo R."/>
            <person name="Traeger S."/>
            <person name="Wang M."/>
            <person name="Zifcakova L."/>
            <person name="Wipf D."/>
            <person name="Zambonelli A."/>
            <person name="Paolocci F."/>
            <person name="Nowrousian M."/>
            <person name="Ottonello S."/>
            <person name="Baldrian P."/>
            <person name="Spatafora J.W."/>
            <person name="Henrissat B."/>
            <person name="Nagy L.G."/>
            <person name="Aury J.M."/>
            <person name="Wincker P."/>
            <person name="Grigoriev I.V."/>
            <person name="Bonfante P."/>
            <person name="Martin F.M."/>
        </authorList>
    </citation>
    <scope>NUCLEOTIDE SEQUENCE [LARGE SCALE GENOMIC DNA]</scope>
    <source>
        <strain evidence="1 2">ATCC MYA-4762</strain>
    </source>
</reference>
<evidence type="ECO:0000313" key="1">
    <source>
        <dbReference type="EMBL" id="RPB27603.1"/>
    </source>
</evidence>
<accession>A0A3N4LXJ3</accession>
<dbReference type="Proteomes" id="UP000267821">
    <property type="component" value="Unassembled WGS sequence"/>
</dbReference>